<protein>
    <submittedName>
        <fullName evidence="3">Peptide transporter</fullName>
    </submittedName>
</protein>
<dbReference type="SMART" id="SM00470">
    <property type="entry name" value="ParB"/>
    <property type="match status" value="1"/>
</dbReference>
<organism evidence="3 4">
    <name type="scientific">Acidocella aquatica</name>
    <dbReference type="NCBI Taxonomy" id="1922313"/>
    <lineage>
        <taxon>Bacteria</taxon>
        <taxon>Pseudomonadati</taxon>
        <taxon>Pseudomonadota</taxon>
        <taxon>Alphaproteobacteria</taxon>
        <taxon>Acetobacterales</taxon>
        <taxon>Acidocellaceae</taxon>
        <taxon>Acidocella</taxon>
    </lineage>
</organism>
<sequence length="558" mass="60394">MELRKVDPRVLLEDPNNTRRTQVHPAYDDQLLASIIATSGPVQPPVIKERNGILYISAGHRRVKACIRAEMPEIYVLVVQSDEKADIMASLAENLVRQGLNTVDTWRAMEALIGAGWTEDAVATALNLPGRTVKRLRLCGSIHNAVLEQMAKGDEPNERELRIIASAPREDQAEAWKSFKPKKNEPVAWHSYARSLDKRRMYARDANFDDATAKAHGVVWSEDLFEQGDQDSRYTTQVDDYLGAQHEWMEHHLPKKGVILTVGTDGQPKLPPKAVRNHGNPKKADIIGHYVDDRTGKITTIAYSMPADKPAASGKGKGKAGNAPAPEEIAPAPKTRPPVTQDGLKMIGDLQTDALHKAFAEDEIDDLTLIGLLVLAFAGKNVDVRTGIANEELRGHHGREILAGRITENGILTADPDTLRKAARDALQIALGLRTTNYGGNSGLVARIAGAAVNADRHLGGMATEEFLSCLSKAEIEAVASANGILPKPTGKLTRAAVIAQFKDGDYVYPGATFGLAADEIGAHAAAGNPRKHNFSDVEPEDGEQLNDPDAADLEDAA</sequence>
<evidence type="ECO:0000313" key="3">
    <source>
        <dbReference type="EMBL" id="GLR66911.1"/>
    </source>
</evidence>
<dbReference type="InterPro" id="IPR036086">
    <property type="entry name" value="ParB/Sulfiredoxin_sf"/>
</dbReference>
<comment type="caution">
    <text evidence="3">The sequence shown here is derived from an EMBL/GenBank/DDBJ whole genome shotgun (WGS) entry which is preliminary data.</text>
</comment>
<dbReference type="EMBL" id="BSOS01000042">
    <property type="protein sequence ID" value="GLR66911.1"/>
    <property type="molecule type" value="Genomic_DNA"/>
</dbReference>
<feature type="compositionally biased region" description="Low complexity" evidence="1">
    <location>
        <begin position="308"/>
        <end position="333"/>
    </location>
</feature>
<feature type="region of interest" description="Disordered" evidence="1">
    <location>
        <begin position="527"/>
        <end position="558"/>
    </location>
</feature>
<dbReference type="SUPFAM" id="SSF110849">
    <property type="entry name" value="ParB/Sulfiredoxin"/>
    <property type="match status" value="1"/>
</dbReference>
<dbReference type="PANTHER" id="PTHR33375:SF1">
    <property type="entry name" value="CHROMOSOME-PARTITIONING PROTEIN PARB-RELATED"/>
    <property type="match status" value="1"/>
</dbReference>
<dbReference type="Gene3D" id="1.10.10.2830">
    <property type="match status" value="1"/>
</dbReference>
<evidence type="ECO:0000259" key="2">
    <source>
        <dbReference type="SMART" id="SM00470"/>
    </source>
</evidence>
<evidence type="ECO:0000313" key="4">
    <source>
        <dbReference type="Proteomes" id="UP001156641"/>
    </source>
</evidence>
<feature type="region of interest" description="Disordered" evidence="1">
    <location>
        <begin position="308"/>
        <end position="338"/>
    </location>
</feature>
<name>A0ABQ6A4Y7_9PROT</name>
<evidence type="ECO:0000256" key="1">
    <source>
        <dbReference type="SAM" id="MobiDB-lite"/>
    </source>
</evidence>
<proteinExistence type="predicted"/>
<feature type="compositionally biased region" description="Acidic residues" evidence="1">
    <location>
        <begin position="538"/>
        <end position="558"/>
    </location>
</feature>
<keyword evidence="4" id="KW-1185">Reference proteome</keyword>
<gene>
    <name evidence="3" type="primary">parB_1</name>
    <name evidence="3" type="ORF">GCM10010909_15910</name>
</gene>
<dbReference type="SUPFAM" id="SSF109709">
    <property type="entry name" value="KorB DNA-binding domain-like"/>
    <property type="match status" value="1"/>
</dbReference>
<dbReference type="RefSeq" id="WP_284257615.1">
    <property type="nucleotide sequence ID" value="NZ_BSOS01000042.1"/>
</dbReference>
<reference evidence="4" key="1">
    <citation type="journal article" date="2019" name="Int. J. Syst. Evol. Microbiol.">
        <title>The Global Catalogue of Microorganisms (GCM) 10K type strain sequencing project: providing services to taxonomists for standard genome sequencing and annotation.</title>
        <authorList>
            <consortium name="The Broad Institute Genomics Platform"/>
            <consortium name="The Broad Institute Genome Sequencing Center for Infectious Disease"/>
            <person name="Wu L."/>
            <person name="Ma J."/>
        </authorList>
    </citation>
    <scope>NUCLEOTIDE SEQUENCE [LARGE SCALE GENOMIC DNA]</scope>
    <source>
        <strain evidence="4">NBRC 112502</strain>
    </source>
</reference>
<dbReference type="InterPro" id="IPR003115">
    <property type="entry name" value="ParB_N"/>
</dbReference>
<dbReference type="Proteomes" id="UP001156641">
    <property type="component" value="Unassembled WGS sequence"/>
</dbReference>
<dbReference type="PANTHER" id="PTHR33375">
    <property type="entry name" value="CHROMOSOME-PARTITIONING PROTEIN PARB-RELATED"/>
    <property type="match status" value="1"/>
</dbReference>
<dbReference type="Gene3D" id="3.90.1530.30">
    <property type="match status" value="1"/>
</dbReference>
<dbReference type="Pfam" id="PF02195">
    <property type="entry name" value="ParB_N"/>
    <property type="match status" value="1"/>
</dbReference>
<dbReference type="InterPro" id="IPR050336">
    <property type="entry name" value="Chromosome_partition/occlusion"/>
</dbReference>
<accession>A0ABQ6A4Y7</accession>
<feature type="domain" description="ParB-like N-terminal" evidence="2">
    <location>
        <begin position="4"/>
        <end position="95"/>
    </location>
</feature>